<sequence length="662" mass="68806">MANDDDNPATGNSTRRTTKSTTRSRSAAKGKGSSPRSSGRGRDFPDLIYAVASPPSVGGTSLFTPDVVATAETVDAFVSSDDDVQQAAAALEDAGFTVLQVSNLLINFAGDAQTFEQAFGAHLFTEQRAVIKPGAVEAEATFIDNADTAVPGLVETEGTEFAQVLEGVAIEEPYYLHAPLSLPPIVDYWHLRVPDDVSVALNAERPHRNGITGKGIRVAMVDTGFQDHAFFTDHGYRVEPTTLGPGTADPTIDENGHGTGESANIFATAPDITLYPVKTATASGALVNVTAAFNAAAALNPHIITNSWGSSQRFGPLSAANQALAAAVAGAVANGIIVCFSASNGGWGFPGQHPDVISVGGVHRRPDGTLEASDYSSGFMSNIYPGRRVPDVSGLVGMLPRAAYLMLPIPAGCAIDQGSGGGTHPNGDETATNDGWGAFSGTSASCPQIAGVCALIRQVCARLTPAQVRQVLMDTARDVTQGTNHPNFGNSAVVGPDTATGNGLVDAHRAVLIAKLRCIVGPVVPVVPIHPAIGPVRPFRPVLPTLPVRPIHPAIGPVRPIHPAIGPVRPFHPVIGPILPFRPPVLPFRPPIDPGPFEEQPGWQEPGQQAYGAEQVMGGAEQAMGMEQPGAAPAPGQGSGITAEDLAELERFIIESDNPPEI</sequence>
<dbReference type="Pfam" id="PF00082">
    <property type="entry name" value="Peptidase_S8"/>
    <property type="match status" value="1"/>
</dbReference>
<dbReference type="InterPro" id="IPR023828">
    <property type="entry name" value="Peptidase_S8_Ser-AS"/>
</dbReference>
<protein>
    <recommendedName>
        <fullName evidence="8">Peptidase S8/S53 domain-containing protein</fullName>
    </recommendedName>
</protein>
<dbReference type="PROSITE" id="PS51892">
    <property type="entry name" value="SUBTILASE"/>
    <property type="match status" value="1"/>
</dbReference>
<evidence type="ECO:0000256" key="1">
    <source>
        <dbReference type="ARBA" id="ARBA00011073"/>
    </source>
</evidence>
<feature type="compositionally biased region" description="Low complexity" evidence="7">
    <location>
        <begin position="13"/>
        <end position="38"/>
    </location>
</feature>
<evidence type="ECO:0000256" key="6">
    <source>
        <dbReference type="RuleBase" id="RU003355"/>
    </source>
</evidence>
<comment type="similarity">
    <text evidence="1 5 6">Belongs to the peptidase S8 family.</text>
</comment>
<keyword evidence="3 5" id="KW-0378">Hydrolase</keyword>
<comment type="caution">
    <text evidence="9">The sequence shown here is derived from an EMBL/GenBank/DDBJ whole genome shotgun (WGS) entry which is preliminary data.</text>
</comment>
<dbReference type="InterPro" id="IPR023827">
    <property type="entry name" value="Peptidase_S8_Asp-AS"/>
</dbReference>
<proteinExistence type="inferred from homology"/>
<evidence type="ECO:0000313" key="10">
    <source>
        <dbReference type="Proteomes" id="UP000662111"/>
    </source>
</evidence>
<evidence type="ECO:0000256" key="4">
    <source>
        <dbReference type="ARBA" id="ARBA00022825"/>
    </source>
</evidence>
<dbReference type="PRINTS" id="PR00723">
    <property type="entry name" value="SUBTILISIN"/>
</dbReference>
<dbReference type="PANTHER" id="PTHR43806">
    <property type="entry name" value="PEPTIDASE S8"/>
    <property type="match status" value="1"/>
</dbReference>
<dbReference type="InterPro" id="IPR050131">
    <property type="entry name" value="Peptidase_S8_subtilisin-like"/>
</dbReference>
<dbReference type="SUPFAM" id="SSF52743">
    <property type="entry name" value="Subtilisin-like"/>
    <property type="match status" value="1"/>
</dbReference>
<reference evidence="10" key="1">
    <citation type="journal article" date="2019" name="Int. J. Syst. Evol. Microbiol.">
        <title>The Global Catalogue of Microorganisms (GCM) 10K type strain sequencing project: providing services to taxonomists for standard genome sequencing and annotation.</title>
        <authorList>
            <consortium name="The Broad Institute Genomics Platform"/>
            <consortium name="The Broad Institute Genome Sequencing Center for Infectious Disease"/>
            <person name="Wu L."/>
            <person name="Ma J."/>
        </authorList>
    </citation>
    <scope>NUCLEOTIDE SEQUENCE [LARGE SCALE GENOMIC DNA]</scope>
    <source>
        <strain evidence="10">CGMCC 1.5362</strain>
    </source>
</reference>
<evidence type="ECO:0000313" key="9">
    <source>
        <dbReference type="EMBL" id="GGK68846.1"/>
    </source>
</evidence>
<feature type="region of interest" description="Disordered" evidence="7">
    <location>
        <begin position="1"/>
        <end position="43"/>
    </location>
</feature>
<feature type="active site" description="Charge relay system" evidence="5">
    <location>
        <position position="443"/>
    </location>
</feature>
<dbReference type="EMBL" id="BMLB01000003">
    <property type="protein sequence ID" value="GGK68846.1"/>
    <property type="molecule type" value="Genomic_DNA"/>
</dbReference>
<accession>A0ABQ2F818</accession>
<evidence type="ECO:0000256" key="5">
    <source>
        <dbReference type="PROSITE-ProRule" id="PRU01240"/>
    </source>
</evidence>
<feature type="domain" description="Peptidase S8/S53" evidence="8">
    <location>
        <begin position="213"/>
        <end position="489"/>
    </location>
</feature>
<gene>
    <name evidence="9" type="ORF">GCM10011509_16550</name>
</gene>
<feature type="active site" description="Charge relay system" evidence="5">
    <location>
        <position position="257"/>
    </location>
</feature>
<keyword evidence="4 5" id="KW-0720">Serine protease</keyword>
<dbReference type="InterPro" id="IPR000209">
    <property type="entry name" value="Peptidase_S8/S53_dom"/>
</dbReference>
<evidence type="ECO:0000256" key="2">
    <source>
        <dbReference type="ARBA" id="ARBA00022670"/>
    </source>
</evidence>
<keyword evidence="10" id="KW-1185">Reference proteome</keyword>
<dbReference type="PROSITE" id="PS00136">
    <property type="entry name" value="SUBTILASE_ASP"/>
    <property type="match status" value="1"/>
</dbReference>
<name>A0ABQ2F818_9MICO</name>
<dbReference type="PANTHER" id="PTHR43806:SF11">
    <property type="entry name" value="CEREVISIN-RELATED"/>
    <property type="match status" value="1"/>
</dbReference>
<evidence type="ECO:0000256" key="7">
    <source>
        <dbReference type="SAM" id="MobiDB-lite"/>
    </source>
</evidence>
<keyword evidence="2 5" id="KW-0645">Protease</keyword>
<dbReference type="InterPro" id="IPR036852">
    <property type="entry name" value="Peptidase_S8/S53_dom_sf"/>
</dbReference>
<dbReference type="Gene3D" id="3.40.50.200">
    <property type="entry name" value="Peptidase S8/S53 domain"/>
    <property type="match status" value="1"/>
</dbReference>
<dbReference type="RefSeq" id="WP_022921484.1">
    <property type="nucleotide sequence ID" value="NZ_BMLB01000003.1"/>
</dbReference>
<evidence type="ECO:0000256" key="3">
    <source>
        <dbReference type="ARBA" id="ARBA00022801"/>
    </source>
</evidence>
<evidence type="ECO:0000259" key="8">
    <source>
        <dbReference type="Pfam" id="PF00082"/>
    </source>
</evidence>
<dbReference type="Proteomes" id="UP000662111">
    <property type="component" value="Unassembled WGS sequence"/>
</dbReference>
<dbReference type="InterPro" id="IPR015500">
    <property type="entry name" value="Peptidase_S8_subtilisin-rel"/>
</dbReference>
<feature type="region of interest" description="Disordered" evidence="7">
    <location>
        <begin position="619"/>
        <end position="644"/>
    </location>
</feature>
<dbReference type="PROSITE" id="PS00138">
    <property type="entry name" value="SUBTILASE_SER"/>
    <property type="match status" value="1"/>
</dbReference>
<feature type="active site" description="Charge relay system" evidence="5">
    <location>
        <position position="222"/>
    </location>
</feature>
<organism evidence="9 10">
    <name type="scientific">Ornithinimicrobium pekingense</name>
    <dbReference type="NCBI Taxonomy" id="384677"/>
    <lineage>
        <taxon>Bacteria</taxon>
        <taxon>Bacillati</taxon>
        <taxon>Actinomycetota</taxon>
        <taxon>Actinomycetes</taxon>
        <taxon>Micrococcales</taxon>
        <taxon>Ornithinimicrobiaceae</taxon>
        <taxon>Ornithinimicrobium</taxon>
    </lineage>
</organism>